<dbReference type="CDD" id="cd00432">
    <property type="entry name" value="Ribosomal_L18_L5e"/>
    <property type="match status" value="1"/>
</dbReference>
<dbReference type="InterPro" id="IPR057268">
    <property type="entry name" value="Ribosomal_L18"/>
</dbReference>
<dbReference type="GO" id="GO:0008097">
    <property type="term" value="F:5S rRNA binding"/>
    <property type="evidence" value="ECO:0007669"/>
    <property type="project" value="TreeGrafter"/>
</dbReference>
<gene>
    <name evidence="7" type="primary">rplR</name>
    <name evidence="9" type="ORF">COT25_01945</name>
</gene>
<dbReference type="SUPFAM" id="SSF53137">
    <property type="entry name" value="Translational machinery components"/>
    <property type="match status" value="1"/>
</dbReference>
<evidence type="ECO:0000256" key="7">
    <source>
        <dbReference type="HAMAP-Rule" id="MF_01337"/>
    </source>
</evidence>
<protein>
    <recommendedName>
        <fullName evidence="6 7">Large ribosomal subunit protein uL18</fullName>
    </recommendedName>
</protein>
<organism evidence="9 10">
    <name type="scientific">Candidatus Kerfeldbacteria bacterium CG08_land_8_20_14_0_20_42_7</name>
    <dbReference type="NCBI Taxonomy" id="2014245"/>
    <lineage>
        <taxon>Bacteria</taxon>
        <taxon>Candidatus Kerfeldiibacteriota</taxon>
    </lineage>
</organism>
<name>A0A2H0YT25_9BACT</name>
<reference evidence="10" key="1">
    <citation type="submission" date="2017-09" db="EMBL/GenBank/DDBJ databases">
        <title>Depth-based differentiation of microbial function through sediment-hosted aquifers and enrichment of novel symbionts in the deep terrestrial subsurface.</title>
        <authorList>
            <person name="Probst A.J."/>
            <person name="Ladd B."/>
            <person name="Jarett J.K."/>
            <person name="Geller-Mcgrath D.E."/>
            <person name="Sieber C.M.K."/>
            <person name="Emerson J.B."/>
            <person name="Anantharaman K."/>
            <person name="Thomas B.C."/>
            <person name="Malmstrom R."/>
            <person name="Stieglmeier M."/>
            <person name="Klingl A."/>
            <person name="Woyke T."/>
            <person name="Ryan C.M."/>
            <person name="Banfield J.F."/>
        </authorList>
    </citation>
    <scope>NUCLEOTIDE SEQUENCE [LARGE SCALE GENOMIC DNA]</scope>
</reference>
<comment type="similarity">
    <text evidence="1 7">Belongs to the universal ribosomal protein uL18 family.</text>
</comment>
<evidence type="ECO:0000256" key="3">
    <source>
        <dbReference type="ARBA" id="ARBA00022884"/>
    </source>
</evidence>
<evidence type="ECO:0000313" key="10">
    <source>
        <dbReference type="Proteomes" id="UP000228711"/>
    </source>
</evidence>
<accession>A0A2H0YT25</accession>
<keyword evidence="4 7" id="KW-0689">Ribosomal protein</keyword>
<evidence type="ECO:0000256" key="8">
    <source>
        <dbReference type="SAM" id="MobiDB-lite"/>
    </source>
</evidence>
<evidence type="ECO:0000256" key="1">
    <source>
        <dbReference type="ARBA" id="ARBA00007116"/>
    </source>
</evidence>
<dbReference type="InterPro" id="IPR005484">
    <property type="entry name" value="Ribosomal_uL18_bac/plant/anim"/>
</dbReference>
<feature type="compositionally biased region" description="Basic residues" evidence="8">
    <location>
        <begin position="8"/>
        <end position="22"/>
    </location>
</feature>
<dbReference type="HAMAP" id="MF_01337_B">
    <property type="entry name" value="Ribosomal_uL18_B"/>
    <property type="match status" value="1"/>
</dbReference>
<sequence>MTHSSKTYARRKRRTQKIRSRVHGTSSRPRLSLYRSNNHLEAQFIDDATGKTLCAVHDRLLKNVKPETGQTKNMAAARALGMLATEKAKVKKIDTVLFDRRGAKYHGRVRAFAEGARAAGLNF</sequence>
<dbReference type="PANTHER" id="PTHR12899:SF3">
    <property type="entry name" value="LARGE RIBOSOMAL SUBUNIT PROTEIN UL18M"/>
    <property type="match status" value="1"/>
</dbReference>
<evidence type="ECO:0000256" key="2">
    <source>
        <dbReference type="ARBA" id="ARBA00022730"/>
    </source>
</evidence>
<proteinExistence type="inferred from homology"/>
<evidence type="ECO:0000313" key="9">
    <source>
        <dbReference type="EMBL" id="PIS41648.1"/>
    </source>
</evidence>
<dbReference type="Pfam" id="PF00861">
    <property type="entry name" value="Ribosomal_L18p"/>
    <property type="match status" value="1"/>
</dbReference>
<dbReference type="GO" id="GO:0022625">
    <property type="term" value="C:cytosolic large ribosomal subunit"/>
    <property type="evidence" value="ECO:0007669"/>
    <property type="project" value="TreeGrafter"/>
</dbReference>
<feature type="region of interest" description="Disordered" evidence="8">
    <location>
        <begin position="1"/>
        <end position="30"/>
    </location>
</feature>
<dbReference type="GO" id="GO:0006412">
    <property type="term" value="P:translation"/>
    <property type="evidence" value="ECO:0007669"/>
    <property type="project" value="UniProtKB-UniRule"/>
</dbReference>
<comment type="function">
    <text evidence="7">This is one of the proteins that bind and probably mediate the attachment of the 5S RNA into the large ribosomal subunit, where it forms part of the central protuberance.</text>
</comment>
<dbReference type="Gene3D" id="3.30.420.100">
    <property type="match status" value="1"/>
</dbReference>
<dbReference type="InterPro" id="IPR004389">
    <property type="entry name" value="Ribosomal_uL18_bac-type"/>
</dbReference>
<comment type="subunit">
    <text evidence="7">Part of the 50S ribosomal subunit; part of the 5S rRNA/L5/L18/L25 subcomplex. Contacts the 5S and 23S rRNAs.</text>
</comment>
<dbReference type="Proteomes" id="UP000228711">
    <property type="component" value="Unassembled WGS sequence"/>
</dbReference>
<evidence type="ECO:0000256" key="5">
    <source>
        <dbReference type="ARBA" id="ARBA00023274"/>
    </source>
</evidence>
<dbReference type="EMBL" id="PEXV01000069">
    <property type="protein sequence ID" value="PIS41648.1"/>
    <property type="molecule type" value="Genomic_DNA"/>
</dbReference>
<dbReference type="GO" id="GO:0003735">
    <property type="term" value="F:structural constituent of ribosome"/>
    <property type="evidence" value="ECO:0007669"/>
    <property type="project" value="InterPro"/>
</dbReference>
<comment type="caution">
    <text evidence="9">The sequence shown here is derived from an EMBL/GenBank/DDBJ whole genome shotgun (WGS) entry which is preliminary data.</text>
</comment>
<dbReference type="AlphaFoldDB" id="A0A2H0YT25"/>
<dbReference type="PANTHER" id="PTHR12899">
    <property type="entry name" value="39S RIBOSOMAL PROTEIN L18, MITOCHONDRIAL"/>
    <property type="match status" value="1"/>
</dbReference>
<keyword evidence="5 7" id="KW-0687">Ribonucleoprotein</keyword>
<keyword evidence="3 7" id="KW-0694">RNA-binding</keyword>
<keyword evidence="2 7" id="KW-0699">rRNA-binding</keyword>
<dbReference type="NCBIfam" id="TIGR00060">
    <property type="entry name" value="L18_bact"/>
    <property type="match status" value="1"/>
</dbReference>
<evidence type="ECO:0000256" key="4">
    <source>
        <dbReference type="ARBA" id="ARBA00022980"/>
    </source>
</evidence>
<evidence type="ECO:0000256" key="6">
    <source>
        <dbReference type="ARBA" id="ARBA00035197"/>
    </source>
</evidence>